<dbReference type="EMBL" id="CADCWL010000259">
    <property type="protein sequence ID" value="CAA9586528.1"/>
    <property type="molecule type" value="Genomic_DNA"/>
</dbReference>
<feature type="transmembrane region" description="Helical" evidence="1">
    <location>
        <begin position="281"/>
        <end position="300"/>
    </location>
</feature>
<feature type="transmembrane region" description="Helical" evidence="1">
    <location>
        <begin position="229"/>
        <end position="246"/>
    </location>
</feature>
<feature type="transmembrane region" description="Helical" evidence="1">
    <location>
        <begin position="107"/>
        <end position="129"/>
    </location>
</feature>
<evidence type="ECO:0000313" key="2">
    <source>
        <dbReference type="EMBL" id="CAA9586528.1"/>
    </source>
</evidence>
<keyword evidence="1" id="KW-0812">Transmembrane</keyword>
<sequence>MAIPRCCLLGLSRERARVGGKETPIQAVPISIALVAGALATLNPCGFALLPALLSYYVGAEEESGPGRPTRIVQGLVVGLLVTAGFLGVFVVVGLPIMYGATLIAEAMPWAGLAVGVTLAGVGLVALAGRHVSLPIQNPLPTGDDRRANAMVLFGVGYGTASLGCTLPAFLALVGAGLGAGGITASLAVFAAYGAGMAAVLMALSVGAALLRRGLARGLKRLAPHMPRIAGGLLLVAGVYLTYYWSRLLFGPSATLASDPVVGSVTRVTARIEALAADRGLPLVLVAGLVVAVAAGAAWWQSRRRGLPARVDRASRVESL</sequence>
<keyword evidence="1" id="KW-1133">Transmembrane helix</keyword>
<reference evidence="2" key="1">
    <citation type="submission" date="2020-02" db="EMBL/GenBank/DDBJ databases">
        <authorList>
            <person name="Meier V. D."/>
        </authorList>
    </citation>
    <scope>NUCLEOTIDE SEQUENCE</scope>
    <source>
        <strain evidence="2">AVDCRST_MAG19</strain>
    </source>
</reference>
<gene>
    <name evidence="2" type="ORF">AVDCRST_MAG19-4923</name>
</gene>
<dbReference type="PANTHER" id="PTHR31272">
    <property type="entry name" value="CYTOCHROME C-TYPE BIOGENESIS PROTEIN HI_1454-RELATED"/>
    <property type="match status" value="1"/>
</dbReference>
<feature type="transmembrane region" description="Helical" evidence="1">
    <location>
        <begin position="30"/>
        <end position="54"/>
    </location>
</feature>
<evidence type="ECO:0000256" key="1">
    <source>
        <dbReference type="SAM" id="Phobius"/>
    </source>
</evidence>
<keyword evidence="1" id="KW-0472">Membrane</keyword>
<dbReference type="InterPro" id="IPR051790">
    <property type="entry name" value="Cytochrome_c-biogenesis_DsbD"/>
</dbReference>
<name>A0A6J4VVD8_9BACT</name>
<protein>
    <submittedName>
        <fullName evidence="2">Uncharacterized protein</fullName>
    </submittedName>
</protein>
<proteinExistence type="predicted"/>
<feature type="transmembrane region" description="Helical" evidence="1">
    <location>
        <begin position="183"/>
        <end position="208"/>
    </location>
</feature>
<accession>A0A6J4VVD8</accession>
<dbReference type="PANTHER" id="PTHR31272:SF4">
    <property type="entry name" value="CYTOCHROME C-TYPE BIOGENESIS PROTEIN HI_1454-RELATED"/>
    <property type="match status" value="1"/>
</dbReference>
<dbReference type="AlphaFoldDB" id="A0A6J4VVD8"/>
<feature type="transmembrane region" description="Helical" evidence="1">
    <location>
        <begin position="75"/>
        <end position="101"/>
    </location>
</feature>
<organism evidence="2">
    <name type="scientific">uncultured Thermomicrobiales bacterium</name>
    <dbReference type="NCBI Taxonomy" id="1645740"/>
    <lineage>
        <taxon>Bacteria</taxon>
        <taxon>Pseudomonadati</taxon>
        <taxon>Thermomicrobiota</taxon>
        <taxon>Thermomicrobia</taxon>
        <taxon>Thermomicrobiales</taxon>
        <taxon>environmental samples</taxon>
    </lineage>
</organism>
<feature type="transmembrane region" description="Helical" evidence="1">
    <location>
        <begin position="150"/>
        <end position="171"/>
    </location>
</feature>